<reference evidence="7" key="1">
    <citation type="submission" date="2020-09" db="EMBL/GenBank/DDBJ databases">
        <authorList>
            <person name="Won Y."/>
        </authorList>
    </citation>
    <scope>NUCLEOTIDE SEQUENCE</scope>
    <source>
        <strain evidence="7">Wonlab-2016</strain>
        <tissue evidence="7">Foot muscle</tissue>
    </source>
</reference>
<dbReference type="FunFam" id="3.40.50.450:FF:000019">
    <property type="entry name" value="2'-deoxynucleoside 5'-phosphate N-hydrolase 1"/>
    <property type="match status" value="1"/>
</dbReference>
<reference evidence="7 9" key="2">
    <citation type="journal article" date="2023" name="Sci. Data">
        <title>Genome assembly of the Korean intertidal mud-creeper Batillaria attramentaria.</title>
        <authorList>
            <person name="Patra A.K."/>
            <person name="Ho P.T."/>
            <person name="Jun S."/>
            <person name="Lee S.J."/>
            <person name="Kim Y."/>
            <person name="Won Y.J."/>
        </authorList>
    </citation>
    <scope>NUCLEOTIDE SEQUENCE [LARGE SCALE GENOMIC DNA]</scope>
    <source>
        <strain evidence="7">Wonlab-2016</strain>
    </source>
</reference>
<dbReference type="InterPro" id="IPR051239">
    <property type="entry name" value="2'-dNMP_N-hydrolase"/>
</dbReference>
<comment type="similarity">
    <text evidence="6">Belongs to the 2'-deoxynucleoside 5'-phosphate N-hydrolase 1 family.</text>
</comment>
<dbReference type="PANTHER" id="PTHR15364">
    <property type="entry name" value="2'-DEOXYNUCLEOSIDE 5'-PHOSPHATE N-HYDROLASE 1"/>
    <property type="match status" value="1"/>
</dbReference>
<comment type="subunit">
    <text evidence="1 6">Monomer and homodimer.</text>
</comment>
<dbReference type="GO" id="GO:0006163">
    <property type="term" value="P:purine nucleotide metabolic process"/>
    <property type="evidence" value="ECO:0007669"/>
    <property type="project" value="UniProtKB-ARBA"/>
</dbReference>
<dbReference type="GO" id="GO:0009159">
    <property type="term" value="P:deoxyribonucleoside monophosphate catabolic process"/>
    <property type="evidence" value="ECO:0007669"/>
    <property type="project" value="UniProtKB-ARBA"/>
</dbReference>
<evidence type="ECO:0000313" key="7">
    <source>
        <dbReference type="EMBL" id="KAK7467900.1"/>
    </source>
</evidence>
<evidence type="ECO:0000313" key="9">
    <source>
        <dbReference type="Proteomes" id="UP001519460"/>
    </source>
</evidence>
<dbReference type="AlphaFoldDB" id="A0ABD0JAD6"/>
<dbReference type="EC" id="3.2.2.-" evidence="6"/>
<comment type="catalytic activity">
    <reaction evidence="6">
        <text>a pyrimidine 2'-deoxyribonucleoside 5'-phosphate + H2O = a pyrimidine nucleobase + 2-deoxy-D-ribose 5-phosphate</text>
        <dbReference type="Rhea" id="RHEA:57852"/>
        <dbReference type="ChEBI" id="CHEBI:15377"/>
        <dbReference type="ChEBI" id="CHEBI:26432"/>
        <dbReference type="ChEBI" id="CHEBI:62877"/>
        <dbReference type="ChEBI" id="CHEBI:142209"/>
    </reaction>
</comment>
<dbReference type="InterPro" id="IPR028607">
    <property type="entry name" value="DNPH1"/>
</dbReference>
<comment type="function">
    <text evidence="6">Catalyzes the cleavage of the N-glycosidic bond of deoxyribonucleoside 5'-monophosphates to yield deoxyribose 5-phosphate and a purine or pyrimidine base.</text>
</comment>
<comment type="catalytic activity">
    <reaction evidence="6">
        <text>a purine 2'-deoxyribonucleoside 5'-phosphate + H2O = a purine nucleobase + 2-deoxy-D-ribose 5-phosphate</text>
        <dbReference type="Rhea" id="RHEA:51132"/>
        <dbReference type="ChEBI" id="CHEBI:15377"/>
        <dbReference type="ChEBI" id="CHEBI:26386"/>
        <dbReference type="ChEBI" id="CHEBI:62877"/>
        <dbReference type="ChEBI" id="CHEBI:142198"/>
    </reaction>
</comment>
<keyword evidence="4 6" id="KW-0326">Glycosidase</keyword>
<comment type="subcellular location">
    <subcellularLocation>
        <location evidence="6">Cytoplasm</location>
    </subcellularLocation>
    <subcellularLocation>
        <location evidence="6">Nucleus</location>
    </subcellularLocation>
</comment>
<feature type="binding site" description="in other chain" evidence="6">
    <location>
        <position position="21"/>
    </location>
    <ligand>
        <name>substrate</name>
        <note>ligand shared between homodimeric partners</note>
    </ligand>
</feature>
<dbReference type="SUPFAM" id="SSF52309">
    <property type="entry name" value="N-(deoxy)ribosyltransferase-like"/>
    <property type="match status" value="1"/>
</dbReference>
<evidence type="ECO:0000313" key="8">
    <source>
        <dbReference type="EMBL" id="KAK7485491.1"/>
    </source>
</evidence>
<dbReference type="InterPro" id="IPR007710">
    <property type="entry name" value="Nucleoside_deoxyribTrfase"/>
</dbReference>
<dbReference type="Pfam" id="PF05014">
    <property type="entry name" value="Nuc_deoxyrib_tr"/>
    <property type="match status" value="1"/>
</dbReference>
<feature type="binding site" evidence="6">
    <location>
        <begin position="108"/>
        <end position="110"/>
    </location>
    <ligand>
        <name>substrate</name>
        <note>ligand shared between homodimeric partners</note>
    </ligand>
</feature>
<dbReference type="GO" id="GO:0042802">
    <property type="term" value="F:identical protein binding"/>
    <property type="evidence" value="ECO:0007669"/>
    <property type="project" value="UniProtKB-ARBA"/>
</dbReference>
<keyword evidence="9" id="KW-1185">Reference proteome</keyword>
<proteinExistence type="inferred from homology"/>
<dbReference type="EMBL" id="JACVVK020000194">
    <property type="protein sequence ID" value="KAK7485491.1"/>
    <property type="molecule type" value="Genomic_DNA"/>
</dbReference>
<comment type="caution">
    <text evidence="7">The sequence shown here is derived from an EMBL/GenBank/DDBJ whole genome shotgun (WGS) entry which is preliminary data.</text>
</comment>
<organism evidence="7 9">
    <name type="scientific">Batillaria attramentaria</name>
    <dbReference type="NCBI Taxonomy" id="370345"/>
    <lineage>
        <taxon>Eukaryota</taxon>
        <taxon>Metazoa</taxon>
        <taxon>Spiralia</taxon>
        <taxon>Lophotrochozoa</taxon>
        <taxon>Mollusca</taxon>
        <taxon>Gastropoda</taxon>
        <taxon>Caenogastropoda</taxon>
        <taxon>Sorbeoconcha</taxon>
        <taxon>Cerithioidea</taxon>
        <taxon>Batillariidae</taxon>
        <taxon>Batillaria</taxon>
    </lineage>
</organism>
<dbReference type="GO" id="GO:0009116">
    <property type="term" value="P:nucleoside metabolic process"/>
    <property type="evidence" value="ECO:0007669"/>
    <property type="project" value="UniProtKB-UniRule"/>
</dbReference>
<evidence type="ECO:0000256" key="6">
    <source>
        <dbReference type="HAMAP-Rule" id="MF_03036"/>
    </source>
</evidence>
<keyword evidence="2 6" id="KW-0378">Hydrolase</keyword>
<sequence>MSRNIYFAGSIRGGRQDAELYARIIQQLKAYGRVFTEHIGDPNVEGGETHLSDKQIHDRDMDWLEQSEVLIAECTQPSLGVGYEIGRAVALNKKIIILFRPECGKRLSAMVRGAENGTTFVVKDYKEEDLPGLFKEFFE</sequence>
<keyword evidence="6" id="KW-0539">Nucleus</keyword>
<evidence type="ECO:0000256" key="4">
    <source>
        <dbReference type="ARBA" id="ARBA00023295"/>
    </source>
</evidence>
<name>A0ABD0JAD6_9CAEN</name>
<evidence type="ECO:0000256" key="3">
    <source>
        <dbReference type="ARBA" id="ARBA00023080"/>
    </source>
</evidence>
<evidence type="ECO:0000256" key="1">
    <source>
        <dbReference type="ARBA" id="ARBA00011407"/>
    </source>
</evidence>
<dbReference type="EMBL" id="JACVVK020000533">
    <property type="protein sequence ID" value="KAK7467900.1"/>
    <property type="molecule type" value="Genomic_DNA"/>
</dbReference>
<dbReference type="GO" id="GO:0005634">
    <property type="term" value="C:nucleus"/>
    <property type="evidence" value="ECO:0007669"/>
    <property type="project" value="UniProtKB-SubCell"/>
</dbReference>
<dbReference type="PANTHER" id="PTHR15364:SF0">
    <property type="entry name" value="2'-DEOXYNUCLEOSIDE 5'-PHOSPHATE N-HYDROLASE 1"/>
    <property type="match status" value="1"/>
</dbReference>
<feature type="binding site" description="in other chain" evidence="6">
    <location>
        <position position="84"/>
    </location>
    <ligand>
        <name>substrate</name>
        <note>ligand shared between homodimeric partners</note>
    </ligand>
</feature>
<reference evidence="7" key="3">
    <citation type="submission" date="2023-01" db="EMBL/GenBank/DDBJ databases">
        <authorList>
            <person name="Patra A."/>
        </authorList>
    </citation>
    <scope>NUCLEOTIDE SEQUENCE</scope>
    <source>
        <strain evidence="7">Wonlab-2016</strain>
        <tissue evidence="7">Foot muscle</tissue>
    </source>
</reference>
<dbReference type="HAMAP" id="MF_03036">
    <property type="entry name" value="Nuc_phosphate_hydrolase"/>
    <property type="match status" value="1"/>
</dbReference>
<dbReference type="Gene3D" id="3.40.50.450">
    <property type="match status" value="1"/>
</dbReference>
<accession>A0ABD0JAD6</accession>
<dbReference type="GO" id="GO:0005737">
    <property type="term" value="C:cytoplasm"/>
    <property type="evidence" value="ECO:0007669"/>
    <property type="project" value="UniProtKB-SubCell"/>
</dbReference>
<keyword evidence="6" id="KW-0963">Cytoplasm</keyword>
<dbReference type="Proteomes" id="UP001519460">
    <property type="component" value="Unassembled WGS sequence"/>
</dbReference>
<keyword evidence="3 6" id="KW-0546">Nucleotide metabolism</keyword>
<comment type="caution">
    <text evidence="6">Lacks conserved residue(s) required for the propagation of feature annotation.</text>
</comment>
<comment type="catalytic activity">
    <reaction evidence="5">
        <text>5-hydroxymethyl-dUMP + H2O = 5-hydroxymethyluracil + 2-deoxy-D-ribose 5-phosphate</text>
        <dbReference type="Rhea" id="RHEA:77099"/>
        <dbReference type="ChEBI" id="CHEBI:15377"/>
        <dbReference type="ChEBI" id="CHEBI:16964"/>
        <dbReference type="ChEBI" id="CHEBI:62877"/>
        <dbReference type="ChEBI" id="CHEBI:90409"/>
    </reaction>
    <physiologicalReaction direction="left-to-right" evidence="5">
        <dbReference type="Rhea" id="RHEA:77100"/>
    </physiologicalReaction>
</comment>
<protein>
    <recommendedName>
        <fullName evidence="6">Putative 2'-deoxynucleoside 5'-phosphate N-hydrolase 1</fullName>
        <ecNumber evidence="6">3.2.2.-</ecNumber>
    </recommendedName>
</protein>
<evidence type="ECO:0000256" key="2">
    <source>
        <dbReference type="ARBA" id="ARBA00022801"/>
    </source>
</evidence>
<gene>
    <name evidence="8" type="ORF">BaRGS_00023301</name>
    <name evidence="7" type="ORF">BaRGS_00036875</name>
</gene>
<dbReference type="GO" id="GO:0070694">
    <property type="term" value="F:5-hydroxymethyl-dUMP N-hydrolase activity"/>
    <property type="evidence" value="ECO:0007669"/>
    <property type="project" value="UniProtKB-ARBA"/>
</dbReference>
<evidence type="ECO:0000256" key="5">
    <source>
        <dbReference type="ARBA" id="ARBA00047460"/>
    </source>
</evidence>